<accession>A0ABN3P6H1</accession>
<evidence type="ECO:0000313" key="3">
    <source>
        <dbReference type="EMBL" id="GAA2570322.1"/>
    </source>
</evidence>
<dbReference type="InterPro" id="IPR012338">
    <property type="entry name" value="Beta-lactam/transpept-like"/>
</dbReference>
<proteinExistence type="predicted"/>
<keyword evidence="4" id="KW-1185">Reference proteome</keyword>
<organism evidence="3 4">
    <name type="scientific">Microbacterium binotii</name>
    <dbReference type="NCBI Taxonomy" id="462710"/>
    <lineage>
        <taxon>Bacteria</taxon>
        <taxon>Bacillati</taxon>
        <taxon>Actinomycetota</taxon>
        <taxon>Actinomycetes</taxon>
        <taxon>Micrococcales</taxon>
        <taxon>Microbacteriaceae</taxon>
        <taxon>Microbacterium</taxon>
    </lineage>
</organism>
<dbReference type="InterPro" id="IPR036138">
    <property type="entry name" value="PBP_dimer_sf"/>
</dbReference>
<dbReference type="SUPFAM" id="SSF56519">
    <property type="entry name" value="Penicillin binding protein dimerisation domain"/>
    <property type="match status" value="1"/>
</dbReference>
<dbReference type="PANTHER" id="PTHR30627">
    <property type="entry name" value="PEPTIDOGLYCAN D,D-TRANSPEPTIDASE"/>
    <property type="match status" value="1"/>
</dbReference>
<dbReference type="Proteomes" id="UP001500274">
    <property type="component" value="Unassembled WGS sequence"/>
</dbReference>
<feature type="domain" description="Penicillin-binding protein transpeptidase" evidence="1">
    <location>
        <begin position="156"/>
        <end position="481"/>
    </location>
</feature>
<dbReference type="SUPFAM" id="SSF56601">
    <property type="entry name" value="beta-lactamase/transpeptidase-like"/>
    <property type="match status" value="1"/>
</dbReference>
<feature type="domain" description="Penicillin binding protein A dimerisation" evidence="2">
    <location>
        <begin position="52"/>
        <end position="135"/>
    </location>
</feature>
<protein>
    <submittedName>
        <fullName evidence="3">Penicillin-binding transpeptidase domain-containing protein</fullName>
    </submittedName>
</protein>
<sequence>MTREVRRLSFVMLAMFLVLFGSTSVIQVFQASALAENGENRRALYDSYEIQRGSIIASGAAIASSSPSDDVYSWQRSYTDADMWSPVTGYINAALGSATGIEQAMNRELSGTGGGQFFSRVEQIFTGQPPQGSNVVLSLDANVQKAAYDALGDLQGAVVAIEPKTGRILAMVSKPGYDTNLLASHDLKAVQASYDDLINNALQPMSNRAISGRMNPPGSTFKLVVASAALASGDWTLQSTLPNVASYTLPGTSTSISNAGGGACGAGETVTLADALRLSCNIPMAELAVQLGDDAIRAEAEKYGFNTSFATPVDSAPSVYPTAALSDDKTALTGFGQGDVRATPLQMAMVSAGIVNGGMVMNPQMVDQVIGPDLSVQQKFEPTEFGRALDEDLANQLTSAMVANVSDGVASNARIDGVDVGGKTGTAENGGTNPYTLWFTGFAPAEDPEVAVAVVVENGGGQGQSGSGNSIAAPIAKKVMEAVLGR</sequence>
<dbReference type="InterPro" id="IPR050515">
    <property type="entry name" value="Beta-lactam/transpept"/>
</dbReference>
<dbReference type="Pfam" id="PF21922">
    <property type="entry name" value="PBP_dimer_2"/>
    <property type="match status" value="1"/>
</dbReference>
<comment type="caution">
    <text evidence="3">The sequence shown here is derived from an EMBL/GenBank/DDBJ whole genome shotgun (WGS) entry which is preliminary data.</text>
</comment>
<dbReference type="Gene3D" id="3.90.1310.10">
    <property type="entry name" value="Penicillin-binding protein 2a (Domain 2)"/>
    <property type="match status" value="1"/>
</dbReference>
<evidence type="ECO:0000259" key="2">
    <source>
        <dbReference type="Pfam" id="PF21922"/>
    </source>
</evidence>
<reference evidence="3 4" key="1">
    <citation type="journal article" date="2019" name="Int. J. Syst. Evol. Microbiol.">
        <title>The Global Catalogue of Microorganisms (GCM) 10K type strain sequencing project: providing services to taxonomists for standard genome sequencing and annotation.</title>
        <authorList>
            <consortium name="The Broad Institute Genomics Platform"/>
            <consortium name="The Broad Institute Genome Sequencing Center for Infectious Disease"/>
            <person name="Wu L."/>
            <person name="Ma J."/>
        </authorList>
    </citation>
    <scope>NUCLEOTIDE SEQUENCE [LARGE SCALE GENOMIC DNA]</scope>
    <source>
        <strain evidence="3 4">JCM 16365</strain>
    </source>
</reference>
<dbReference type="PANTHER" id="PTHR30627:SF24">
    <property type="entry name" value="PENICILLIN-BINDING PROTEIN 4B"/>
    <property type="match status" value="1"/>
</dbReference>
<gene>
    <name evidence="3" type="ORF">GCM10009862_06400</name>
</gene>
<dbReference type="InterPro" id="IPR054120">
    <property type="entry name" value="PBPA_dimer"/>
</dbReference>
<evidence type="ECO:0000259" key="1">
    <source>
        <dbReference type="Pfam" id="PF00905"/>
    </source>
</evidence>
<name>A0ABN3P6H1_9MICO</name>
<dbReference type="RefSeq" id="WP_344226829.1">
    <property type="nucleotide sequence ID" value="NZ_BAAARI010000003.1"/>
</dbReference>
<dbReference type="Pfam" id="PF00905">
    <property type="entry name" value="Transpeptidase"/>
    <property type="match status" value="1"/>
</dbReference>
<dbReference type="InterPro" id="IPR001460">
    <property type="entry name" value="PCN-bd_Tpept"/>
</dbReference>
<dbReference type="EMBL" id="BAAARI010000003">
    <property type="protein sequence ID" value="GAA2570322.1"/>
    <property type="molecule type" value="Genomic_DNA"/>
</dbReference>
<evidence type="ECO:0000313" key="4">
    <source>
        <dbReference type="Proteomes" id="UP001500274"/>
    </source>
</evidence>
<dbReference type="Gene3D" id="3.40.710.10">
    <property type="entry name" value="DD-peptidase/beta-lactamase superfamily"/>
    <property type="match status" value="1"/>
</dbReference>